<keyword evidence="2" id="KW-1185">Reference proteome</keyword>
<proteinExistence type="predicted"/>
<gene>
    <name evidence="1" type="ORF">SMTD_LOCUS20658</name>
</gene>
<protein>
    <submittedName>
        <fullName evidence="1">Uncharacterized protein</fullName>
    </submittedName>
</protein>
<dbReference type="Proteomes" id="UP000269396">
    <property type="component" value="Unassembled WGS sequence"/>
</dbReference>
<sequence length="92" mass="10860">MFWNHWLINNELRLRVLRNDGKSVDEVVYLHRLRWLNHVLHMPNHRLPQRVMLTRVGDGWKNVRGGQTKTGHQFIKSLTSSLSHAGRCRLLG</sequence>
<evidence type="ECO:0000313" key="2">
    <source>
        <dbReference type="Proteomes" id="UP000269396"/>
    </source>
</evidence>
<evidence type="ECO:0000313" key="1">
    <source>
        <dbReference type="EMBL" id="VDP83052.1"/>
    </source>
</evidence>
<dbReference type="EMBL" id="UZAL01045030">
    <property type="protein sequence ID" value="VDP83052.1"/>
    <property type="molecule type" value="Genomic_DNA"/>
</dbReference>
<organism evidence="1 2">
    <name type="scientific">Schistosoma mattheei</name>
    <dbReference type="NCBI Taxonomy" id="31246"/>
    <lineage>
        <taxon>Eukaryota</taxon>
        <taxon>Metazoa</taxon>
        <taxon>Spiralia</taxon>
        <taxon>Lophotrochozoa</taxon>
        <taxon>Platyhelminthes</taxon>
        <taxon>Trematoda</taxon>
        <taxon>Digenea</taxon>
        <taxon>Strigeidida</taxon>
        <taxon>Schistosomatoidea</taxon>
        <taxon>Schistosomatidae</taxon>
        <taxon>Schistosoma</taxon>
    </lineage>
</organism>
<name>A0A183Q222_9TREM</name>
<dbReference type="AlphaFoldDB" id="A0A183Q222"/>
<accession>A0A183Q222</accession>
<reference evidence="1 2" key="1">
    <citation type="submission" date="2018-11" db="EMBL/GenBank/DDBJ databases">
        <authorList>
            <consortium name="Pathogen Informatics"/>
        </authorList>
    </citation>
    <scope>NUCLEOTIDE SEQUENCE [LARGE SCALE GENOMIC DNA]</scope>
    <source>
        <strain>Denwood</strain>
        <strain evidence="2">Zambia</strain>
    </source>
</reference>